<gene>
    <name evidence="5" type="ORF">GCM10007877_37190</name>
</gene>
<dbReference type="Proteomes" id="UP001156870">
    <property type="component" value="Unassembled WGS sequence"/>
</dbReference>
<protein>
    <recommendedName>
        <fullName evidence="7">OmpH family outer membrane protein</fullName>
    </recommendedName>
</protein>
<dbReference type="InterPro" id="IPR024930">
    <property type="entry name" value="Skp_dom_sf"/>
</dbReference>
<sequence length="169" mass="18325">MKKLSAFVVAIVAIVVCSVASAETKVVVFDLEAAILNTDAAKKASEALKKDAEYASLQATYDSLRADMAALQKKQESKGMTWDANTLAEHRKTVEYKRADLELAVKKLQAEQNAAVRGLLQEYQGKAKKALDEVIKAEGISIVLSAKQSYYAEPSADITGKVTAKLNKM</sequence>
<dbReference type="Gene3D" id="3.30.910.20">
    <property type="entry name" value="Skp domain"/>
    <property type="match status" value="1"/>
</dbReference>
<dbReference type="SMART" id="SM00935">
    <property type="entry name" value="OmpH"/>
    <property type="match status" value="1"/>
</dbReference>
<feature type="chain" id="PRO_5041328715" description="OmpH family outer membrane protein" evidence="4">
    <location>
        <begin position="23"/>
        <end position="169"/>
    </location>
</feature>
<evidence type="ECO:0000256" key="1">
    <source>
        <dbReference type="ARBA" id="ARBA00009091"/>
    </source>
</evidence>
<evidence type="ECO:0008006" key="7">
    <source>
        <dbReference type="Google" id="ProtNLM"/>
    </source>
</evidence>
<dbReference type="SUPFAM" id="SSF111384">
    <property type="entry name" value="OmpH-like"/>
    <property type="match status" value="1"/>
</dbReference>
<evidence type="ECO:0000313" key="6">
    <source>
        <dbReference type="Proteomes" id="UP001156870"/>
    </source>
</evidence>
<dbReference type="RefSeq" id="WP_232592129.1">
    <property type="nucleotide sequence ID" value="NZ_BSPD01000095.1"/>
</dbReference>
<dbReference type="AlphaFoldDB" id="A0AA37TDQ2"/>
<reference evidence="5 6" key="1">
    <citation type="journal article" date="2014" name="Int. J. Syst. Evol. Microbiol.">
        <title>Complete genome sequence of Corynebacterium casei LMG S-19264T (=DSM 44701T), isolated from a smear-ripened cheese.</title>
        <authorList>
            <consortium name="US DOE Joint Genome Institute (JGI-PGF)"/>
            <person name="Walter F."/>
            <person name="Albersmeier A."/>
            <person name="Kalinowski J."/>
            <person name="Ruckert C."/>
        </authorList>
    </citation>
    <scope>NUCLEOTIDE SEQUENCE [LARGE SCALE GENOMIC DNA]</scope>
    <source>
        <strain evidence="5 6">NBRC 110095</strain>
    </source>
</reference>
<dbReference type="GO" id="GO:0051082">
    <property type="term" value="F:unfolded protein binding"/>
    <property type="evidence" value="ECO:0007669"/>
    <property type="project" value="InterPro"/>
</dbReference>
<accession>A0AA37TDQ2</accession>
<evidence type="ECO:0000313" key="5">
    <source>
        <dbReference type="EMBL" id="GLS28000.1"/>
    </source>
</evidence>
<comment type="caution">
    <text evidence="5">The sequence shown here is derived from an EMBL/GenBank/DDBJ whole genome shotgun (WGS) entry which is preliminary data.</text>
</comment>
<feature type="signal peptide" evidence="4">
    <location>
        <begin position="1"/>
        <end position="22"/>
    </location>
</feature>
<keyword evidence="2 4" id="KW-0732">Signal</keyword>
<dbReference type="EMBL" id="BSPD01000095">
    <property type="protein sequence ID" value="GLS28000.1"/>
    <property type="molecule type" value="Genomic_DNA"/>
</dbReference>
<dbReference type="PANTHER" id="PTHR35089">
    <property type="entry name" value="CHAPERONE PROTEIN SKP"/>
    <property type="match status" value="1"/>
</dbReference>
<keyword evidence="3" id="KW-0175">Coiled coil</keyword>
<dbReference type="PANTHER" id="PTHR35089:SF1">
    <property type="entry name" value="CHAPERONE PROTEIN SKP"/>
    <property type="match status" value="1"/>
</dbReference>
<keyword evidence="6" id="KW-1185">Reference proteome</keyword>
<evidence type="ECO:0000256" key="3">
    <source>
        <dbReference type="SAM" id="Coils"/>
    </source>
</evidence>
<name>A0AA37TDQ2_9GAMM</name>
<evidence type="ECO:0000256" key="4">
    <source>
        <dbReference type="SAM" id="SignalP"/>
    </source>
</evidence>
<dbReference type="GO" id="GO:0050821">
    <property type="term" value="P:protein stabilization"/>
    <property type="evidence" value="ECO:0007669"/>
    <property type="project" value="TreeGrafter"/>
</dbReference>
<feature type="coiled-coil region" evidence="3">
    <location>
        <begin position="54"/>
        <end position="111"/>
    </location>
</feature>
<comment type="similarity">
    <text evidence="1">Belongs to the Skp family.</text>
</comment>
<proteinExistence type="inferred from homology"/>
<dbReference type="InterPro" id="IPR005632">
    <property type="entry name" value="Chaperone_Skp"/>
</dbReference>
<dbReference type="Pfam" id="PF03938">
    <property type="entry name" value="OmpH"/>
    <property type="match status" value="1"/>
</dbReference>
<evidence type="ECO:0000256" key="2">
    <source>
        <dbReference type="ARBA" id="ARBA00022729"/>
    </source>
</evidence>
<organism evidence="5 6">
    <name type="scientific">Marinibactrum halimedae</name>
    <dbReference type="NCBI Taxonomy" id="1444977"/>
    <lineage>
        <taxon>Bacteria</taxon>
        <taxon>Pseudomonadati</taxon>
        <taxon>Pseudomonadota</taxon>
        <taxon>Gammaproteobacteria</taxon>
        <taxon>Cellvibrionales</taxon>
        <taxon>Cellvibrionaceae</taxon>
        <taxon>Marinibactrum</taxon>
    </lineage>
</organism>
<dbReference type="GO" id="GO:0005829">
    <property type="term" value="C:cytosol"/>
    <property type="evidence" value="ECO:0007669"/>
    <property type="project" value="TreeGrafter"/>
</dbReference>